<organism evidence="1 2">
    <name type="scientific">Candidatus Uhrbacteria bacterium GW2011_GWC1_41_20</name>
    <dbReference type="NCBI Taxonomy" id="1618983"/>
    <lineage>
        <taxon>Bacteria</taxon>
        <taxon>Candidatus Uhriibacteriota</taxon>
    </lineage>
</organism>
<name>A0A0G0VFK2_9BACT</name>
<reference evidence="1 2" key="1">
    <citation type="journal article" date="2015" name="Nature">
        <title>rRNA introns, odd ribosomes, and small enigmatic genomes across a large radiation of phyla.</title>
        <authorList>
            <person name="Brown C.T."/>
            <person name="Hug L.A."/>
            <person name="Thomas B.C."/>
            <person name="Sharon I."/>
            <person name="Castelle C.J."/>
            <person name="Singh A."/>
            <person name="Wilkins M.J."/>
            <person name="Williams K.H."/>
            <person name="Banfield J.F."/>
        </authorList>
    </citation>
    <scope>NUCLEOTIDE SEQUENCE [LARGE SCALE GENOMIC DNA]</scope>
</reference>
<sequence>MSFAETGDRLVALGALTQKQLADIRKQAGPLAVKAGGSEQELEFRPTAGRQLAQAKGGGLTATMAEMAGKG</sequence>
<protein>
    <submittedName>
        <fullName evidence="1">Uncharacterized protein</fullName>
    </submittedName>
</protein>
<dbReference type="AlphaFoldDB" id="A0A0G0VFK2"/>
<dbReference type="Proteomes" id="UP000033930">
    <property type="component" value="Unassembled WGS sequence"/>
</dbReference>
<comment type="caution">
    <text evidence="1">The sequence shown here is derived from an EMBL/GenBank/DDBJ whole genome shotgun (WGS) entry which is preliminary data.</text>
</comment>
<accession>A0A0G0VFK2</accession>
<evidence type="ECO:0000313" key="2">
    <source>
        <dbReference type="Proteomes" id="UP000033930"/>
    </source>
</evidence>
<dbReference type="EMBL" id="LCAW01000003">
    <property type="protein sequence ID" value="KKR99724.1"/>
    <property type="molecule type" value="Genomic_DNA"/>
</dbReference>
<proteinExistence type="predicted"/>
<gene>
    <name evidence="1" type="ORF">UU50_C0003G0029</name>
</gene>
<evidence type="ECO:0000313" key="1">
    <source>
        <dbReference type="EMBL" id="KKR99724.1"/>
    </source>
</evidence>